<feature type="binding site" evidence="8">
    <location>
        <position position="148"/>
    </location>
    <ligand>
        <name>[4Fe-4S] cluster</name>
        <dbReference type="ChEBI" id="CHEBI:49883"/>
        <label>2</label>
        <note>4Fe-4S-S-AdoMet</note>
    </ligand>
</feature>
<dbReference type="InterPro" id="IPR002792">
    <property type="entry name" value="TRAM_dom"/>
</dbReference>
<evidence type="ECO:0000256" key="3">
    <source>
        <dbReference type="ARBA" id="ARBA00022679"/>
    </source>
</evidence>
<name>A0A177E6Q2_9BACT</name>
<keyword evidence="5 8" id="KW-0479">Metal-binding</keyword>
<dbReference type="HAMAP" id="MF_01865">
    <property type="entry name" value="MTTase_RimO"/>
    <property type="match status" value="1"/>
</dbReference>
<dbReference type="SFLD" id="SFLDF00274">
    <property type="entry name" value="ribosomal_protein_S12_methylth"/>
    <property type="match status" value="1"/>
</dbReference>
<dbReference type="Gene3D" id="3.40.50.12160">
    <property type="entry name" value="Methylthiotransferase, N-terminal domain"/>
    <property type="match status" value="1"/>
</dbReference>
<dbReference type="GO" id="GO:0046872">
    <property type="term" value="F:metal ion binding"/>
    <property type="evidence" value="ECO:0007669"/>
    <property type="project" value="UniProtKB-KW"/>
</dbReference>
<dbReference type="PROSITE" id="PS51449">
    <property type="entry name" value="MTTASE_N"/>
    <property type="match status" value="1"/>
</dbReference>
<evidence type="ECO:0000313" key="12">
    <source>
        <dbReference type="EMBL" id="OAG27624.1"/>
    </source>
</evidence>
<dbReference type="InterPro" id="IPR012340">
    <property type="entry name" value="NA-bd_OB-fold"/>
</dbReference>
<dbReference type="InterPro" id="IPR007197">
    <property type="entry name" value="rSAM"/>
</dbReference>
<evidence type="ECO:0000256" key="5">
    <source>
        <dbReference type="ARBA" id="ARBA00022723"/>
    </source>
</evidence>
<evidence type="ECO:0000259" key="11">
    <source>
        <dbReference type="PROSITE" id="PS51918"/>
    </source>
</evidence>
<dbReference type="RefSeq" id="WP_068541974.1">
    <property type="nucleotide sequence ID" value="NZ_LSFI01000023.1"/>
</dbReference>
<dbReference type="Gene3D" id="3.80.30.20">
    <property type="entry name" value="tm_1862 like domain"/>
    <property type="match status" value="1"/>
</dbReference>
<evidence type="ECO:0000256" key="7">
    <source>
        <dbReference type="ARBA" id="ARBA00023014"/>
    </source>
</evidence>
<keyword evidence="3 8" id="KW-0808">Transferase</keyword>
<dbReference type="InterPro" id="IPR006638">
    <property type="entry name" value="Elp3/MiaA/NifB-like_rSAM"/>
</dbReference>
<comment type="cofactor">
    <cofactor evidence="8">
        <name>[4Fe-4S] cluster</name>
        <dbReference type="ChEBI" id="CHEBI:49883"/>
    </cofactor>
    <text evidence="8">Binds 2 [4Fe-4S] clusters. One cluster is coordinated with 3 cysteines and an exchangeable S-adenosyl-L-methionine.</text>
</comment>
<dbReference type="InterPro" id="IPR020612">
    <property type="entry name" value="Methylthiotransferase_CS"/>
</dbReference>
<dbReference type="SMART" id="SM00729">
    <property type="entry name" value="Elp3"/>
    <property type="match status" value="1"/>
</dbReference>
<evidence type="ECO:0000259" key="10">
    <source>
        <dbReference type="PROSITE" id="PS51449"/>
    </source>
</evidence>
<dbReference type="CDD" id="cd01335">
    <property type="entry name" value="Radical_SAM"/>
    <property type="match status" value="1"/>
</dbReference>
<dbReference type="SFLD" id="SFLDS00029">
    <property type="entry name" value="Radical_SAM"/>
    <property type="match status" value="1"/>
</dbReference>
<dbReference type="GO" id="GO:0006400">
    <property type="term" value="P:tRNA modification"/>
    <property type="evidence" value="ECO:0007669"/>
    <property type="project" value="InterPro"/>
</dbReference>
<dbReference type="STRING" id="1795632.TH606_05775"/>
<accession>A0A177E6Q2</accession>
<comment type="similarity">
    <text evidence="8">Belongs to the methylthiotransferase family. RimO subfamily.</text>
</comment>
<feature type="domain" description="TRAM" evidence="9">
    <location>
        <begin position="362"/>
        <end position="427"/>
    </location>
</feature>
<dbReference type="EMBL" id="LSFI01000023">
    <property type="protein sequence ID" value="OAG27624.1"/>
    <property type="molecule type" value="Genomic_DNA"/>
</dbReference>
<feature type="binding site" evidence="8">
    <location>
        <position position="10"/>
    </location>
    <ligand>
        <name>[4Fe-4S] cluster</name>
        <dbReference type="ChEBI" id="CHEBI:49883"/>
        <label>1</label>
    </ligand>
</feature>
<evidence type="ECO:0000256" key="4">
    <source>
        <dbReference type="ARBA" id="ARBA00022691"/>
    </source>
</evidence>
<keyword evidence="6 8" id="KW-0408">Iron</keyword>
<keyword evidence="2 8" id="KW-0963">Cytoplasm</keyword>
<evidence type="ECO:0000259" key="9">
    <source>
        <dbReference type="PROSITE" id="PS50926"/>
    </source>
</evidence>
<dbReference type="InterPro" id="IPR023404">
    <property type="entry name" value="rSAM_horseshoe"/>
</dbReference>
<dbReference type="OrthoDB" id="9805215at2"/>
<feature type="domain" description="MTTase N-terminal" evidence="10">
    <location>
        <begin position="1"/>
        <end position="114"/>
    </location>
</feature>
<sequence length="427" mass="48406">MKIYPVLLGCPKNRVDAEKFLAELRERGITVSLDPKEADILYVNTCAFIREAVEESLDVIFELAELKREGQRLVVGGCLVTRYREELLAELPEVDQFIGIEAYRLPEVIFSQERYCLRLEGKETPRRLLTENPFYAYLKITEGCSHACSFCTIPRIRGPLRSVPEEIILKEAKSLVSQGVQEIILVGQDVTAYGKDQGLPRLSYLLKHLAREVSPSWIRLLYLYPEGLSEEILKTIFTEKTICPYFDIPIQHASPEILKKMKRLTEPEKVLSLIEQIRKASKEAAIRTSIIVGFPGETEKDFDNLLAFLKEAQFDHLGAFIYSPEEGTLAAKMPGQISEKEKEARFHEVMKLQQEISKRRLAERLGDTTEVLIEGVDEEGRLVGHARFQAPEIDGVTFIEGEATVGDIVPVKIIRTDVYDCFASPLS</sequence>
<feature type="binding site" evidence="8">
    <location>
        <position position="144"/>
    </location>
    <ligand>
        <name>[4Fe-4S] cluster</name>
        <dbReference type="ChEBI" id="CHEBI:49883"/>
        <label>2</label>
        <note>4Fe-4S-S-AdoMet</note>
    </ligand>
</feature>
<dbReference type="Pfam" id="PF00919">
    <property type="entry name" value="UPF0004"/>
    <property type="match status" value="1"/>
</dbReference>
<gene>
    <name evidence="8" type="primary">rimO</name>
    <name evidence="12" type="ORF">TH606_05775</name>
</gene>
<dbReference type="FunFam" id="3.80.30.20:FF:000001">
    <property type="entry name" value="tRNA-2-methylthio-N(6)-dimethylallyladenosine synthase 2"/>
    <property type="match status" value="1"/>
</dbReference>
<feature type="binding site" evidence="8">
    <location>
        <position position="46"/>
    </location>
    <ligand>
        <name>[4Fe-4S] cluster</name>
        <dbReference type="ChEBI" id="CHEBI:49883"/>
        <label>1</label>
    </ligand>
</feature>
<dbReference type="SUPFAM" id="SSF102114">
    <property type="entry name" value="Radical SAM enzymes"/>
    <property type="match status" value="1"/>
</dbReference>
<protein>
    <recommendedName>
        <fullName evidence="8">Ribosomal protein uS12 methylthiotransferase RimO</fullName>
        <shortName evidence="8">uS12 MTTase</shortName>
        <shortName evidence="8">uS12 methylthiotransferase</shortName>
        <ecNumber evidence="8">2.8.4.4</ecNumber>
    </recommendedName>
    <alternativeName>
        <fullName evidence="8">Ribosomal protein uS12 (aspartate-C(3))-methylthiotransferase</fullName>
    </alternativeName>
    <alternativeName>
        <fullName evidence="8">Ribosome maturation factor RimO</fullName>
    </alternativeName>
</protein>
<feature type="binding site" evidence="8">
    <location>
        <position position="151"/>
    </location>
    <ligand>
        <name>[4Fe-4S] cluster</name>
        <dbReference type="ChEBI" id="CHEBI:49883"/>
        <label>2</label>
        <note>4Fe-4S-S-AdoMet</note>
    </ligand>
</feature>
<keyword evidence="1 8" id="KW-0004">4Fe-4S</keyword>
<dbReference type="InterPro" id="IPR038135">
    <property type="entry name" value="Methylthiotransferase_N_sf"/>
</dbReference>
<dbReference type="Pfam" id="PF04055">
    <property type="entry name" value="Radical_SAM"/>
    <property type="match status" value="1"/>
</dbReference>
<dbReference type="InterPro" id="IPR058240">
    <property type="entry name" value="rSAM_sf"/>
</dbReference>
<keyword evidence="13" id="KW-1185">Reference proteome</keyword>
<comment type="catalytic activity">
    <reaction evidence="8">
        <text>L-aspartate(89)-[ribosomal protein uS12]-hydrogen + (sulfur carrier)-SH + AH2 + 2 S-adenosyl-L-methionine = 3-methylsulfanyl-L-aspartate(89)-[ribosomal protein uS12]-hydrogen + (sulfur carrier)-H + 5'-deoxyadenosine + L-methionine + A + S-adenosyl-L-homocysteine + 2 H(+)</text>
        <dbReference type="Rhea" id="RHEA:37087"/>
        <dbReference type="Rhea" id="RHEA-COMP:10460"/>
        <dbReference type="Rhea" id="RHEA-COMP:10461"/>
        <dbReference type="Rhea" id="RHEA-COMP:14737"/>
        <dbReference type="Rhea" id="RHEA-COMP:14739"/>
        <dbReference type="ChEBI" id="CHEBI:13193"/>
        <dbReference type="ChEBI" id="CHEBI:15378"/>
        <dbReference type="ChEBI" id="CHEBI:17319"/>
        <dbReference type="ChEBI" id="CHEBI:17499"/>
        <dbReference type="ChEBI" id="CHEBI:29917"/>
        <dbReference type="ChEBI" id="CHEBI:29961"/>
        <dbReference type="ChEBI" id="CHEBI:57844"/>
        <dbReference type="ChEBI" id="CHEBI:57856"/>
        <dbReference type="ChEBI" id="CHEBI:59789"/>
        <dbReference type="ChEBI" id="CHEBI:64428"/>
        <dbReference type="ChEBI" id="CHEBI:73599"/>
        <dbReference type="EC" id="2.8.4.4"/>
    </reaction>
</comment>
<keyword evidence="4 8" id="KW-0949">S-adenosyl-L-methionine</keyword>
<dbReference type="PANTHER" id="PTHR43837:SF1">
    <property type="entry name" value="RIBOSOMAL PROTEIN US12 METHYLTHIOTRANSFERASE RIMO"/>
    <property type="match status" value="1"/>
</dbReference>
<dbReference type="InterPro" id="IPR005839">
    <property type="entry name" value="Methylthiotransferase"/>
</dbReference>
<feature type="domain" description="Radical SAM core" evidence="11">
    <location>
        <begin position="130"/>
        <end position="359"/>
    </location>
</feature>
<feature type="binding site" evidence="8">
    <location>
        <position position="78"/>
    </location>
    <ligand>
        <name>[4Fe-4S] cluster</name>
        <dbReference type="ChEBI" id="CHEBI:49883"/>
        <label>1</label>
    </ligand>
</feature>
<dbReference type="PANTHER" id="PTHR43837">
    <property type="entry name" value="RIBOSOMAL PROTEIN S12 METHYLTHIOTRANSFERASE RIMO"/>
    <property type="match status" value="1"/>
</dbReference>
<dbReference type="Proteomes" id="UP000076964">
    <property type="component" value="Unassembled WGS sequence"/>
</dbReference>
<dbReference type="GO" id="GO:0005829">
    <property type="term" value="C:cytosol"/>
    <property type="evidence" value="ECO:0007669"/>
    <property type="project" value="TreeGrafter"/>
</dbReference>
<dbReference type="NCBIfam" id="TIGR00089">
    <property type="entry name" value="MiaB/RimO family radical SAM methylthiotransferase"/>
    <property type="match status" value="1"/>
</dbReference>
<comment type="subcellular location">
    <subcellularLocation>
        <location evidence="8">Cytoplasm</location>
    </subcellularLocation>
</comment>
<evidence type="ECO:0000256" key="6">
    <source>
        <dbReference type="ARBA" id="ARBA00023004"/>
    </source>
</evidence>
<comment type="function">
    <text evidence="8">Catalyzes the methylthiolation of an aspartic acid residue of ribosomal protein uS12.</text>
</comment>
<dbReference type="Gene3D" id="2.40.50.140">
    <property type="entry name" value="Nucleic acid-binding proteins"/>
    <property type="match status" value="1"/>
</dbReference>
<dbReference type="EC" id="2.8.4.4" evidence="8"/>
<dbReference type="PROSITE" id="PS51918">
    <property type="entry name" value="RADICAL_SAM"/>
    <property type="match status" value="1"/>
</dbReference>
<reference evidence="12 13" key="1">
    <citation type="submission" date="2016-02" db="EMBL/GenBank/DDBJ databases">
        <title>Draft genome sequence of Thermodesulfatator sp. S606.</title>
        <authorList>
            <person name="Lai Q."/>
            <person name="Cao J."/>
            <person name="Dupont S."/>
            <person name="Shao Z."/>
            <person name="Jebbar M."/>
            <person name="Alain K."/>
        </authorList>
    </citation>
    <scope>NUCLEOTIDE SEQUENCE [LARGE SCALE GENOMIC DNA]</scope>
    <source>
        <strain evidence="12 13">S606</strain>
    </source>
</reference>
<dbReference type="PROSITE" id="PS01278">
    <property type="entry name" value="MTTASE_RADICAL"/>
    <property type="match status" value="1"/>
</dbReference>
<evidence type="ECO:0000313" key="13">
    <source>
        <dbReference type="Proteomes" id="UP000076964"/>
    </source>
</evidence>
<dbReference type="PROSITE" id="PS50926">
    <property type="entry name" value="TRAM"/>
    <property type="match status" value="1"/>
</dbReference>
<evidence type="ECO:0000256" key="2">
    <source>
        <dbReference type="ARBA" id="ARBA00022490"/>
    </source>
</evidence>
<evidence type="ECO:0000256" key="8">
    <source>
        <dbReference type="HAMAP-Rule" id="MF_01865"/>
    </source>
</evidence>
<dbReference type="InterPro" id="IPR005840">
    <property type="entry name" value="Ribosomal_uS12_MeSTrfase_RimO"/>
</dbReference>
<dbReference type="Pfam" id="PF18693">
    <property type="entry name" value="TRAM_2"/>
    <property type="match status" value="1"/>
</dbReference>
<proteinExistence type="inferred from homology"/>
<dbReference type="InterPro" id="IPR013848">
    <property type="entry name" value="Methylthiotransferase_N"/>
</dbReference>
<dbReference type="SFLD" id="SFLDG01061">
    <property type="entry name" value="methylthiotransferase"/>
    <property type="match status" value="1"/>
</dbReference>
<evidence type="ECO:0000256" key="1">
    <source>
        <dbReference type="ARBA" id="ARBA00022485"/>
    </source>
</evidence>
<dbReference type="SFLD" id="SFLDG01082">
    <property type="entry name" value="B12-binding_domain_containing"/>
    <property type="match status" value="1"/>
</dbReference>
<dbReference type="NCBIfam" id="TIGR01125">
    <property type="entry name" value="30S ribosomal protein S12 methylthiotransferase RimO"/>
    <property type="match status" value="1"/>
</dbReference>
<dbReference type="GO" id="GO:0051539">
    <property type="term" value="F:4 iron, 4 sulfur cluster binding"/>
    <property type="evidence" value="ECO:0007669"/>
    <property type="project" value="UniProtKB-UniRule"/>
</dbReference>
<organism evidence="12 13">
    <name type="scientific">Thermodesulfatator autotrophicus</name>
    <dbReference type="NCBI Taxonomy" id="1795632"/>
    <lineage>
        <taxon>Bacteria</taxon>
        <taxon>Pseudomonadati</taxon>
        <taxon>Thermodesulfobacteriota</taxon>
        <taxon>Thermodesulfobacteria</taxon>
        <taxon>Thermodesulfobacteriales</taxon>
        <taxon>Thermodesulfatatoraceae</taxon>
        <taxon>Thermodesulfatator</taxon>
    </lineage>
</organism>
<keyword evidence="7 8" id="KW-0411">Iron-sulfur</keyword>
<dbReference type="GO" id="GO:0035599">
    <property type="term" value="F:aspartic acid methylthiotransferase activity"/>
    <property type="evidence" value="ECO:0007669"/>
    <property type="project" value="TreeGrafter"/>
</dbReference>
<comment type="caution">
    <text evidence="12">The sequence shown here is derived from an EMBL/GenBank/DDBJ whole genome shotgun (WGS) entry which is preliminary data.</text>
</comment>
<dbReference type="GO" id="GO:0103039">
    <property type="term" value="F:protein methylthiotransferase activity"/>
    <property type="evidence" value="ECO:0007669"/>
    <property type="project" value="UniProtKB-EC"/>
</dbReference>
<dbReference type="AlphaFoldDB" id="A0A177E6Q2"/>